<dbReference type="Proteomes" id="UP000523863">
    <property type="component" value="Unassembled WGS sequence"/>
</dbReference>
<dbReference type="Pfam" id="PF00534">
    <property type="entry name" value="Glycos_transf_1"/>
    <property type="match status" value="1"/>
</dbReference>
<dbReference type="EMBL" id="JACHBL010000001">
    <property type="protein sequence ID" value="MBB5598224.1"/>
    <property type="molecule type" value="Genomic_DNA"/>
</dbReference>
<reference evidence="5 6" key="1">
    <citation type="submission" date="2020-08" db="EMBL/GenBank/DDBJ databases">
        <title>Sequencing the genomes of 1000 actinobacteria strains.</title>
        <authorList>
            <person name="Klenk H.-P."/>
        </authorList>
    </citation>
    <scope>NUCLEOTIDE SEQUENCE [LARGE SCALE GENOMIC DNA]</scope>
    <source>
        <strain evidence="5 6">DSM 23694</strain>
    </source>
</reference>
<dbReference type="InterPro" id="IPR028098">
    <property type="entry name" value="Glyco_trans_4-like_N"/>
</dbReference>
<protein>
    <submittedName>
        <fullName evidence="5">Glycosyltransferase involved in cell wall biosynthesis</fullName>
    </submittedName>
</protein>
<dbReference type="SUPFAM" id="SSF53756">
    <property type="entry name" value="UDP-Glycosyltransferase/glycogen phosphorylase"/>
    <property type="match status" value="1"/>
</dbReference>
<dbReference type="Pfam" id="PF13439">
    <property type="entry name" value="Glyco_transf_4"/>
    <property type="match status" value="1"/>
</dbReference>
<evidence type="ECO:0000313" key="5">
    <source>
        <dbReference type="EMBL" id="MBB5598224.1"/>
    </source>
</evidence>
<dbReference type="RefSeq" id="WP_183641628.1">
    <property type="nucleotide sequence ID" value="NZ_JACHBL010000001.1"/>
</dbReference>
<dbReference type="GO" id="GO:0016757">
    <property type="term" value="F:glycosyltransferase activity"/>
    <property type="evidence" value="ECO:0007669"/>
    <property type="project" value="UniProtKB-KW"/>
</dbReference>
<evidence type="ECO:0000256" key="1">
    <source>
        <dbReference type="ARBA" id="ARBA00022676"/>
    </source>
</evidence>
<keyword evidence="2 5" id="KW-0808">Transferase</keyword>
<name>A0A7W8YB01_9MICC</name>
<accession>A0A7W8YB01</accession>
<evidence type="ECO:0000259" key="3">
    <source>
        <dbReference type="Pfam" id="PF00534"/>
    </source>
</evidence>
<dbReference type="AlphaFoldDB" id="A0A7W8YB01"/>
<proteinExistence type="predicted"/>
<dbReference type="InterPro" id="IPR001296">
    <property type="entry name" value="Glyco_trans_1"/>
</dbReference>
<comment type="caution">
    <text evidence="5">The sequence shown here is derived from an EMBL/GenBank/DDBJ whole genome shotgun (WGS) entry which is preliminary data.</text>
</comment>
<dbReference type="CDD" id="cd03801">
    <property type="entry name" value="GT4_PimA-like"/>
    <property type="match status" value="1"/>
</dbReference>
<feature type="domain" description="Glycosyltransferase subfamily 4-like N-terminal" evidence="4">
    <location>
        <begin position="30"/>
        <end position="150"/>
    </location>
</feature>
<feature type="domain" description="Glycosyl transferase family 1" evidence="3">
    <location>
        <begin position="175"/>
        <end position="319"/>
    </location>
</feature>
<organism evidence="5 6">
    <name type="scientific">Neomicrococcus lactis</name>
    <dbReference type="NCBI Taxonomy" id="732241"/>
    <lineage>
        <taxon>Bacteria</taxon>
        <taxon>Bacillati</taxon>
        <taxon>Actinomycetota</taxon>
        <taxon>Actinomycetes</taxon>
        <taxon>Micrococcales</taxon>
        <taxon>Micrococcaceae</taxon>
        <taxon>Neomicrococcus</taxon>
    </lineage>
</organism>
<keyword evidence="1" id="KW-0328">Glycosyltransferase</keyword>
<dbReference type="Gene3D" id="3.40.50.2000">
    <property type="entry name" value="Glycogen Phosphorylase B"/>
    <property type="match status" value="2"/>
</dbReference>
<gene>
    <name evidence="5" type="ORF">BKA12_001304</name>
</gene>
<evidence type="ECO:0000313" key="6">
    <source>
        <dbReference type="Proteomes" id="UP000523863"/>
    </source>
</evidence>
<evidence type="ECO:0000256" key="2">
    <source>
        <dbReference type="ARBA" id="ARBA00022679"/>
    </source>
</evidence>
<keyword evidence="6" id="KW-1185">Reference proteome</keyword>
<dbReference type="PANTHER" id="PTHR12526:SF638">
    <property type="entry name" value="SPORE COAT PROTEIN SA"/>
    <property type="match status" value="1"/>
</dbReference>
<dbReference type="PANTHER" id="PTHR12526">
    <property type="entry name" value="GLYCOSYLTRANSFERASE"/>
    <property type="match status" value="1"/>
</dbReference>
<evidence type="ECO:0000259" key="4">
    <source>
        <dbReference type="Pfam" id="PF13439"/>
    </source>
</evidence>
<sequence>MRIRRASPGKNEEYSGFAMKIAIAANNGNMGGGEVMLLAIAREARALGHELVVLAPKEPDELLRVAKDQGFGVESLPSSGRLQYMISLRKWWKENSSDLLWCNGLLPAVATAGMRNRVVHLHQIPSVKLKPFLPLALFRNLRVVVPSAHMQVKIGAAKILPNWSSPIGVREDRDDTDEIIIGFIGRFSSDKGLPNLIKAVNLAQAKISKPLRLVLAGQPRFVDDRDQQIVAEAISSSSVHIQQLGWVAPEDFFSQIDFAVVPSVWQEPFGLVASEAMSARVPVIVSDAGALPDIVGPQYPWVARAGDARSLSEVLLEAIGTPTREKISIVDDSFERWQRLFSPEAGRRSLDSTLKELEGV</sequence>